<dbReference type="PANTHER" id="PTHR34220">
    <property type="entry name" value="SENSOR HISTIDINE KINASE YPDA"/>
    <property type="match status" value="1"/>
</dbReference>
<keyword evidence="4" id="KW-0808">Transferase</keyword>
<feature type="coiled-coil region" evidence="1">
    <location>
        <begin position="321"/>
        <end position="352"/>
    </location>
</feature>
<feature type="transmembrane region" description="Helical" evidence="2">
    <location>
        <begin position="260"/>
        <end position="281"/>
    </location>
</feature>
<dbReference type="InterPro" id="IPR010559">
    <property type="entry name" value="Sig_transdc_His_kin_internal"/>
</dbReference>
<sequence length="447" mass="51384">MKKLYSILSVRFIALALIPTLAILGICSLFLMLRTSDNMEDSLDSATLYCGQLVNQLLGEVTDINALVQSDTDVQEMLRVTYETPTEIYRQRQRINGNLTMLHYNYSKFVDAFYLILDDGRCFKSNNFAFLDEDFSKTNWYKRLRLSDEVHWLAPYEESLVSHNLKSGYVGVAYPLFNVRTGLSDGILLIEIRTTTLEEILKSGLTMEHVHARIEDTEANSVVSVGPEDTRQSISSWVELGNGWTLTFSCNIWRLMGSELASLIWVVGALLLVIALLAIWLGRKTARSVSKPIEALLSEMEDTQDFRARSPIEVGTNVCEIESLINHYNRMVERIQELFQELEKRQKDVRNSEFAALQAQINPHFLYNTLDNISWQIRSGNYEQALRSLMSFSRYFRLSLSKGKSLVSVHNEIRHAELYLEIQKSRYCDSFNFSVRNLLQLSDMENN</sequence>
<evidence type="ECO:0000313" key="4">
    <source>
        <dbReference type="EMBL" id="HIU34732.1"/>
    </source>
</evidence>
<accession>A0A9D1IEU7</accession>
<proteinExistence type="predicted"/>
<keyword evidence="4" id="KW-0418">Kinase</keyword>
<dbReference type="InterPro" id="IPR050640">
    <property type="entry name" value="Bact_2-comp_sensor_kinase"/>
</dbReference>
<keyword evidence="2" id="KW-0812">Transmembrane</keyword>
<evidence type="ECO:0000256" key="1">
    <source>
        <dbReference type="SAM" id="Coils"/>
    </source>
</evidence>
<reference evidence="4" key="2">
    <citation type="journal article" date="2021" name="PeerJ">
        <title>Extensive microbial diversity within the chicken gut microbiome revealed by metagenomics and culture.</title>
        <authorList>
            <person name="Gilroy R."/>
            <person name="Ravi A."/>
            <person name="Getino M."/>
            <person name="Pursley I."/>
            <person name="Horton D.L."/>
            <person name="Alikhan N.F."/>
            <person name="Baker D."/>
            <person name="Gharbi K."/>
            <person name="Hall N."/>
            <person name="Watson M."/>
            <person name="Adriaenssens E.M."/>
            <person name="Foster-Nyarko E."/>
            <person name="Jarju S."/>
            <person name="Secka A."/>
            <person name="Antonio M."/>
            <person name="Oren A."/>
            <person name="Chaudhuri R.R."/>
            <person name="La Ragione R."/>
            <person name="Hildebrand F."/>
            <person name="Pallen M.J."/>
        </authorList>
    </citation>
    <scope>NUCLEOTIDE SEQUENCE</scope>
    <source>
        <strain evidence="4">ChiHcec3-11533</strain>
    </source>
</reference>
<dbReference type="GO" id="GO:0000155">
    <property type="term" value="F:phosphorelay sensor kinase activity"/>
    <property type="evidence" value="ECO:0007669"/>
    <property type="project" value="InterPro"/>
</dbReference>
<dbReference type="PANTHER" id="PTHR34220:SF7">
    <property type="entry name" value="SENSOR HISTIDINE KINASE YPDA"/>
    <property type="match status" value="1"/>
</dbReference>
<feature type="domain" description="HAMP" evidence="3">
    <location>
        <begin position="287"/>
        <end position="340"/>
    </location>
</feature>
<dbReference type="Proteomes" id="UP000824072">
    <property type="component" value="Unassembled WGS sequence"/>
</dbReference>
<dbReference type="Gene3D" id="6.10.340.10">
    <property type="match status" value="1"/>
</dbReference>
<feature type="transmembrane region" description="Helical" evidence="2">
    <location>
        <begin position="12"/>
        <end position="33"/>
    </location>
</feature>
<evidence type="ECO:0000256" key="2">
    <source>
        <dbReference type="SAM" id="Phobius"/>
    </source>
</evidence>
<dbReference type="PROSITE" id="PS50885">
    <property type="entry name" value="HAMP"/>
    <property type="match status" value="1"/>
</dbReference>
<keyword evidence="2" id="KW-1133">Transmembrane helix</keyword>
<organism evidence="4 5">
    <name type="scientific">Candidatus Pullichristensenella excrementigallinarum</name>
    <dbReference type="NCBI Taxonomy" id="2840907"/>
    <lineage>
        <taxon>Bacteria</taxon>
        <taxon>Bacillati</taxon>
        <taxon>Bacillota</taxon>
        <taxon>Clostridia</taxon>
        <taxon>Candidatus Pullichristensenella</taxon>
    </lineage>
</organism>
<reference evidence="4" key="1">
    <citation type="submission" date="2020-10" db="EMBL/GenBank/DDBJ databases">
        <authorList>
            <person name="Gilroy R."/>
        </authorList>
    </citation>
    <scope>NUCLEOTIDE SEQUENCE</scope>
    <source>
        <strain evidence="4">ChiHcec3-11533</strain>
    </source>
</reference>
<protein>
    <submittedName>
        <fullName evidence="4">Histidine kinase</fullName>
    </submittedName>
</protein>
<dbReference type="GO" id="GO:0016020">
    <property type="term" value="C:membrane"/>
    <property type="evidence" value="ECO:0007669"/>
    <property type="project" value="InterPro"/>
</dbReference>
<keyword evidence="2" id="KW-0472">Membrane</keyword>
<dbReference type="AlphaFoldDB" id="A0A9D1IEU7"/>
<dbReference type="Pfam" id="PF06580">
    <property type="entry name" value="His_kinase"/>
    <property type="match status" value="1"/>
</dbReference>
<dbReference type="InterPro" id="IPR003660">
    <property type="entry name" value="HAMP_dom"/>
</dbReference>
<evidence type="ECO:0000313" key="5">
    <source>
        <dbReference type="Proteomes" id="UP000824072"/>
    </source>
</evidence>
<dbReference type="EMBL" id="DVMU01000200">
    <property type="protein sequence ID" value="HIU34732.1"/>
    <property type="molecule type" value="Genomic_DNA"/>
</dbReference>
<feature type="non-terminal residue" evidence="4">
    <location>
        <position position="447"/>
    </location>
</feature>
<evidence type="ECO:0000259" key="3">
    <source>
        <dbReference type="PROSITE" id="PS50885"/>
    </source>
</evidence>
<comment type="caution">
    <text evidence="4">The sequence shown here is derived from an EMBL/GenBank/DDBJ whole genome shotgun (WGS) entry which is preliminary data.</text>
</comment>
<name>A0A9D1IEU7_9FIRM</name>
<keyword evidence="1" id="KW-0175">Coiled coil</keyword>
<gene>
    <name evidence="4" type="ORF">IAB02_09230</name>
</gene>